<evidence type="ECO:0000313" key="1">
    <source>
        <dbReference type="EMBL" id="GFN76677.1"/>
    </source>
</evidence>
<comment type="caution">
    <text evidence="1">The sequence shown here is derived from an EMBL/GenBank/DDBJ whole genome shotgun (WGS) entry which is preliminary data.</text>
</comment>
<organism evidence="1 2">
    <name type="scientific">Plakobranchus ocellatus</name>
    <dbReference type="NCBI Taxonomy" id="259542"/>
    <lineage>
        <taxon>Eukaryota</taxon>
        <taxon>Metazoa</taxon>
        <taxon>Spiralia</taxon>
        <taxon>Lophotrochozoa</taxon>
        <taxon>Mollusca</taxon>
        <taxon>Gastropoda</taxon>
        <taxon>Heterobranchia</taxon>
        <taxon>Euthyneura</taxon>
        <taxon>Panpulmonata</taxon>
        <taxon>Sacoglossa</taxon>
        <taxon>Placobranchoidea</taxon>
        <taxon>Plakobranchidae</taxon>
        <taxon>Plakobranchus</taxon>
    </lineage>
</organism>
<dbReference type="EMBL" id="BLXT01000403">
    <property type="protein sequence ID" value="GFN76677.1"/>
    <property type="molecule type" value="Genomic_DNA"/>
</dbReference>
<gene>
    <name evidence="1" type="ORF">PoB_000318300</name>
</gene>
<dbReference type="AlphaFoldDB" id="A0AAV3Y2X8"/>
<evidence type="ECO:0000313" key="2">
    <source>
        <dbReference type="Proteomes" id="UP000735302"/>
    </source>
</evidence>
<sequence>MKALVSAFNQTTMKKINIEVDTKRRPQVQGRIWSIAWRPHIAEKRKALSGKQRDCQTKTAKVFYVSDDMIELSLRLPPAQPVLSLQTATDPLRQI</sequence>
<reference evidence="1 2" key="1">
    <citation type="journal article" date="2021" name="Elife">
        <title>Chloroplast acquisition without the gene transfer in kleptoplastic sea slugs, Plakobranchus ocellatus.</title>
        <authorList>
            <person name="Maeda T."/>
            <person name="Takahashi S."/>
            <person name="Yoshida T."/>
            <person name="Shimamura S."/>
            <person name="Takaki Y."/>
            <person name="Nagai Y."/>
            <person name="Toyoda A."/>
            <person name="Suzuki Y."/>
            <person name="Arimoto A."/>
            <person name="Ishii H."/>
            <person name="Satoh N."/>
            <person name="Nishiyama T."/>
            <person name="Hasebe M."/>
            <person name="Maruyama T."/>
            <person name="Minagawa J."/>
            <person name="Obokata J."/>
            <person name="Shigenobu S."/>
        </authorList>
    </citation>
    <scope>NUCLEOTIDE SEQUENCE [LARGE SCALE GENOMIC DNA]</scope>
</reference>
<name>A0AAV3Y2X8_9GAST</name>
<dbReference type="Proteomes" id="UP000735302">
    <property type="component" value="Unassembled WGS sequence"/>
</dbReference>
<protein>
    <submittedName>
        <fullName evidence="1">Uncharacterized protein</fullName>
    </submittedName>
</protein>
<accession>A0AAV3Y2X8</accession>
<proteinExistence type="predicted"/>
<keyword evidence="2" id="KW-1185">Reference proteome</keyword>